<dbReference type="KEGG" id="salk:FBQ74_15035"/>
<protein>
    <submittedName>
        <fullName evidence="2">Uncharacterized protein</fullName>
    </submittedName>
</protein>
<evidence type="ECO:0000313" key="3">
    <source>
        <dbReference type="Proteomes" id="UP000304912"/>
    </source>
</evidence>
<keyword evidence="1" id="KW-0812">Transmembrane</keyword>
<name>A0A5B7YHB6_9ALTE</name>
<reference evidence="2 3" key="1">
    <citation type="submission" date="2019-04" db="EMBL/GenBank/DDBJ databases">
        <title>Salinimonas iocasae sp. nov., a halophilic bacterium isolated from the outer tube casing of tubeworms in Okinawa Trough.</title>
        <authorList>
            <person name="Zhang H."/>
            <person name="Wang H."/>
            <person name="Li C."/>
        </authorList>
    </citation>
    <scope>NUCLEOTIDE SEQUENCE [LARGE SCALE GENOMIC DNA]</scope>
    <source>
        <strain evidence="2 3">KX18D6</strain>
    </source>
</reference>
<accession>A0A5B7YHB6</accession>
<keyword evidence="3" id="KW-1185">Reference proteome</keyword>
<sequence length="100" mass="11440">MKAGQHWPVIAGFSATVIGMIAFAAHWHLWGYFEGPLPGYEILLFPGNMTLRYLWHPLLTEELSLSVKLILLFAGQFFVVTLLCLGLRMLIRIKDKLIRQ</sequence>
<gene>
    <name evidence="2" type="ORF">FBQ74_15035</name>
</gene>
<proteinExistence type="predicted"/>
<dbReference type="Proteomes" id="UP000304912">
    <property type="component" value="Chromosome"/>
</dbReference>
<keyword evidence="1" id="KW-1133">Transmembrane helix</keyword>
<feature type="transmembrane region" description="Helical" evidence="1">
    <location>
        <begin position="7"/>
        <end position="30"/>
    </location>
</feature>
<dbReference type="EMBL" id="CP039852">
    <property type="protein sequence ID" value="QCZ94700.1"/>
    <property type="molecule type" value="Genomic_DNA"/>
</dbReference>
<evidence type="ECO:0000256" key="1">
    <source>
        <dbReference type="SAM" id="Phobius"/>
    </source>
</evidence>
<evidence type="ECO:0000313" key="2">
    <source>
        <dbReference type="EMBL" id="QCZ94700.1"/>
    </source>
</evidence>
<dbReference type="AlphaFoldDB" id="A0A5B7YHB6"/>
<organism evidence="2 3">
    <name type="scientific">Salinimonas iocasae</name>
    <dbReference type="NCBI Taxonomy" id="2572577"/>
    <lineage>
        <taxon>Bacteria</taxon>
        <taxon>Pseudomonadati</taxon>
        <taxon>Pseudomonadota</taxon>
        <taxon>Gammaproteobacteria</taxon>
        <taxon>Alteromonadales</taxon>
        <taxon>Alteromonadaceae</taxon>
        <taxon>Alteromonas/Salinimonas group</taxon>
        <taxon>Salinimonas</taxon>
    </lineage>
</organism>
<feature type="transmembrane region" description="Helical" evidence="1">
    <location>
        <begin position="69"/>
        <end position="91"/>
    </location>
</feature>
<dbReference type="OrthoDB" id="6388327at2"/>
<dbReference type="RefSeq" id="WP_139757436.1">
    <property type="nucleotide sequence ID" value="NZ_CP039852.1"/>
</dbReference>
<keyword evidence="1" id="KW-0472">Membrane</keyword>